<dbReference type="Proteomes" id="UP000564644">
    <property type="component" value="Unassembled WGS sequence"/>
</dbReference>
<evidence type="ECO:0000256" key="4">
    <source>
        <dbReference type="ARBA" id="ARBA00022679"/>
    </source>
</evidence>
<keyword evidence="2" id="KW-1003">Cell membrane</keyword>
<dbReference type="GO" id="GO:0005886">
    <property type="term" value="C:plasma membrane"/>
    <property type="evidence" value="ECO:0007669"/>
    <property type="project" value="UniProtKB-SubCell"/>
</dbReference>
<dbReference type="Pfam" id="PF02518">
    <property type="entry name" value="HATPase_c"/>
    <property type="match status" value="1"/>
</dbReference>
<keyword evidence="3" id="KW-0597">Phosphoprotein</keyword>
<dbReference type="InterPro" id="IPR050640">
    <property type="entry name" value="Bact_2-comp_sensor_kinase"/>
</dbReference>
<dbReference type="SUPFAM" id="SSF55874">
    <property type="entry name" value="ATPase domain of HSP90 chaperone/DNA topoisomerase II/histidine kinase"/>
    <property type="match status" value="1"/>
</dbReference>
<dbReference type="PROSITE" id="PS50885">
    <property type="entry name" value="HAMP"/>
    <property type="match status" value="1"/>
</dbReference>
<accession>A0A7X0SHB8</accession>
<dbReference type="InterPro" id="IPR003594">
    <property type="entry name" value="HATPase_dom"/>
</dbReference>
<evidence type="ECO:0000256" key="3">
    <source>
        <dbReference type="ARBA" id="ARBA00022553"/>
    </source>
</evidence>
<dbReference type="InterPro" id="IPR003660">
    <property type="entry name" value="HAMP_dom"/>
</dbReference>
<keyword evidence="6 7" id="KW-0472">Membrane</keyword>
<keyword evidence="7" id="KW-0812">Transmembrane</keyword>
<dbReference type="AlphaFoldDB" id="A0A7X0SHB8"/>
<name>A0A7X0SHB8_9BACL</name>
<evidence type="ECO:0000259" key="8">
    <source>
        <dbReference type="PROSITE" id="PS50885"/>
    </source>
</evidence>
<evidence type="ECO:0000256" key="1">
    <source>
        <dbReference type="ARBA" id="ARBA00004651"/>
    </source>
</evidence>
<gene>
    <name evidence="9" type="ORF">H7C18_03600</name>
</gene>
<dbReference type="Pfam" id="PF06580">
    <property type="entry name" value="His_kinase"/>
    <property type="match status" value="1"/>
</dbReference>
<dbReference type="EMBL" id="JACJVO010000003">
    <property type="protein sequence ID" value="MBB6729973.1"/>
    <property type="molecule type" value="Genomic_DNA"/>
</dbReference>
<evidence type="ECO:0000256" key="7">
    <source>
        <dbReference type="SAM" id="Phobius"/>
    </source>
</evidence>
<comment type="subcellular location">
    <subcellularLocation>
        <location evidence="1">Cell membrane</location>
        <topology evidence="1">Multi-pass membrane protein</topology>
    </subcellularLocation>
</comment>
<keyword evidence="7" id="KW-1133">Transmembrane helix</keyword>
<evidence type="ECO:0000313" key="10">
    <source>
        <dbReference type="Proteomes" id="UP000564644"/>
    </source>
</evidence>
<dbReference type="PANTHER" id="PTHR34220">
    <property type="entry name" value="SENSOR HISTIDINE KINASE YPDA"/>
    <property type="match status" value="1"/>
</dbReference>
<dbReference type="InterPro" id="IPR010559">
    <property type="entry name" value="Sig_transdc_His_kin_internal"/>
</dbReference>
<evidence type="ECO:0000256" key="6">
    <source>
        <dbReference type="ARBA" id="ARBA00023136"/>
    </source>
</evidence>
<dbReference type="PANTHER" id="PTHR34220:SF7">
    <property type="entry name" value="SENSOR HISTIDINE KINASE YPDA"/>
    <property type="match status" value="1"/>
</dbReference>
<evidence type="ECO:0000256" key="5">
    <source>
        <dbReference type="ARBA" id="ARBA00022777"/>
    </source>
</evidence>
<organism evidence="9 10">
    <name type="scientific">Cohnella zeiphila</name>
    <dbReference type="NCBI Taxonomy" id="2761120"/>
    <lineage>
        <taxon>Bacteria</taxon>
        <taxon>Bacillati</taxon>
        <taxon>Bacillota</taxon>
        <taxon>Bacilli</taxon>
        <taxon>Bacillales</taxon>
        <taxon>Paenibacillaceae</taxon>
        <taxon>Cohnella</taxon>
    </lineage>
</organism>
<evidence type="ECO:0000256" key="2">
    <source>
        <dbReference type="ARBA" id="ARBA00022475"/>
    </source>
</evidence>
<dbReference type="Gene3D" id="6.10.340.10">
    <property type="match status" value="1"/>
</dbReference>
<keyword evidence="10" id="KW-1185">Reference proteome</keyword>
<sequence length="601" mass="68445">MKLNRQLILLFVILVSPVFLLNWYANNQTEHILKRHVTNAYMELNKQNHLLINRDIDTVNRVMTNIIINPVVQQLQSGAGQVYDEANQYDRVKLYETADRLIPTFSIGISGGEAVGYYLYVYDPLDRYDFAPLNASRFRNGGVYFYTDRTKPSWADEAISRKGRGFLKIVNGIGGGRTETLAYIRAVNSTISGKMIVGVLVASNMDKKIEQSLQSVSLPDNGEMFLTDYDNTILASTLDGSMGRKLDLPPSMVHGTKGEETTDAIYGDSIYVQHADYEIQQKLVYRISAASLLRQQSELKRAIQWISMAYSLFGIVVMAYFWRSLLSPLQKLAGFVRGYEPGRKVPSSEAVDRNDEVGVLIHAIYSMARRLNSLIEDRYMMDIKQKETQLQVLYQQINPHLLYNTLESIYWKSSLEGNSDSAEMIKELSKLMRISLSRGRELITLEEELEHATAYTRLQQKRYEYEFQVRWETEEEALTNPIPKITLQPLIENAIFHGVRNMGEDGLIVIRAFRRDGRVVVEVEDNGYKPVDHEALNRSIREPRTDDRQGYGIHNVHERIRLHFGSDYGIHYSMPPGGGTLVSIELPIRPAEEAPAPAEAG</sequence>
<keyword evidence="5 9" id="KW-0418">Kinase</keyword>
<proteinExistence type="predicted"/>
<protein>
    <submittedName>
        <fullName evidence="9">Histidine kinase</fullName>
    </submittedName>
</protein>
<dbReference type="Gene3D" id="3.30.565.10">
    <property type="entry name" value="Histidine kinase-like ATPase, C-terminal domain"/>
    <property type="match status" value="1"/>
</dbReference>
<dbReference type="GO" id="GO:0000155">
    <property type="term" value="F:phosphorelay sensor kinase activity"/>
    <property type="evidence" value="ECO:0007669"/>
    <property type="project" value="InterPro"/>
</dbReference>
<reference evidence="9 10" key="1">
    <citation type="submission" date="2020-08" db="EMBL/GenBank/DDBJ databases">
        <title>Cohnella phylogeny.</title>
        <authorList>
            <person name="Dunlap C."/>
        </authorList>
    </citation>
    <scope>NUCLEOTIDE SEQUENCE [LARGE SCALE GENOMIC DNA]</scope>
    <source>
        <strain evidence="9 10">CBP 2801</strain>
    </source>
</reference>
<comment type="caution">
    <text evidence="9">The sequence shown here is derived from an EMBL/GenBank/DDBJ whole genome shotgun (WGS) entry which is preliminary data.</text>
</comment>
<keyword evidence="4" id="KW-0808">Transferase</keyword>
<feature type="transmembrane region" description="Helical" evidence="7">
    <location>
        <begin position="7"/>
        <end position="25"/>
    </location>
</feature>
<evidence type="ECO:0000313" key="9">
    <source>
        <dbReference type="EMBL" id="MBB6729973.1"/>
    </source>
</evidence>
<dbReference type="InterPro" id="IPR036890">
    <property type="entry name" value="HATPase_C_sf"/>
</dbReference>
<feature type="domain" description="HAMP" evidence="8">
    <location>
        <begin position="323"/>
        <end position="376"/>
    </location>
</feature>